<dbReference type="Proteomes" id="UP000756132">
    <property type="component" value="Chromosome 2"/>
</dbReference>
<evidence type="ECO:0000313" key="2">
    <source>
        <dbReference type="Proteomes" id="UP000756132"/>
    </source>
</evidence>
<gene>
    <name evidence="1" type="ORF">CLAFUR5_03099</name>
</gene>
<evidence type="ECO:0000313" key="1">
    <source>
        <dbReference type="EMBL" id="UJO13553.1"/>
    </source>
</evidence>
<name>A0A9Q8LB76_PASFU</name>
<dbReference type="KEGG" id="ffu:CLAFUR5_03099"/>
<dbReference type="InterPro" id="IPR032710">
    <property type="entry name" value="NTF2-like_dom_sf"/>
</dbReference>
<sequence>MSSQAFVVPLPIRPESANSHPALRFYAEYGQNFPKTEEAWATTPWESYYSADCRMRMVDGTYIEGGAKCWQFFRKLYARFPAVEREMLSMIVVTEGESLYRIHAEFITKLQVEGEERMVESPQAFVYTLGQADAEKGTQGMQFRELRNYYDLRTLESALTTT</sequence>
<organism evidence="1 2">
    <name type="scientific">Passalora fulva</name>
    <name type="common">Tomato leaf mold</name>
    <name type="synonym">Cladosporium fulvum</name>
    <dbReference type="NCBI Taxonomy" id="5499"/>
    <lineage>
        <taxon>Eukaryota</taxon>
        <taxon>Fungi</taxon>
        <taxon>Dikarya</taxon>
        <taxon>Ascomycota</taxon>
        <taxon>Pezizomycotina</taxon>
        <taxon>Dothideomycetes</taxon>
        <taxon>Dothideomycetidae</taxon>
        <taxon>Mycosphaerellales</taxon>
        <taxon>Mycosphaerellaceae</taxon>
        <taxon>Fulvia</taxon>
    </lineage>
</organism>
<dbReference type="OrthoDB" id="4971611at2759"/>
<dbReference type="SUPFAM" id="SSF54427">
    <property type="entry name" value="NTF2-like"/>
    <property type="match status" value="1"/>
</dbReference>
<accession>A0A9Q8LB76</accession>
<reference evidence="1" key="2">
    <citation type="journal article" date="2022" name="Microb. Genom.">
        <title>A chromosome-scale genome assembly of the tomato pathogen Cladosporium fulvum reveals a compartmentalized genome architecture and the presence of a dispensable chromosome.</title>
        <authorList>
            <person name="Zaccaron A.Z."/>
            <person name="Chen L.H."/>
            <person name="Samaras A."/>
            <person name="Stergiopoulos I."/>
        </authorList>
    </citation>
    <scope>NUCLEOTIDE SEQUENCE</scope>
    <source>
        <strain evidence="1">Race5_Kim</strain>
    </source>
</reference>
<dbReference type="EMBL" id="CP090164">
    <property type="protein sequence ID" value="UJO13553.1"/>
    <property type="molecule type" value="Genomic_DNA"/>
</dbReference>
<dbReference type="GeneID" id="71982977"/>
<keyword evidence="2" id="KW-1185">Reference proteome</keyword>
<dbReference type="OMA" id="QFERCAH"/>
<dbReference type="RefSeq" id="XP_047757919.1">
    <property type="nucleotide sequence ID" value="XM_047902247.1"/>
</dbReference>
<dbReference type="AlphaFoldDB" id="A0A9Q8LB76"/>
<proteinExistence type="predicted"/>
<reference evidence="1" key="1">
    <citation type="submission" date="2021-12" db="EMBL/GenBank/DDBJ databases">
        <authorList>
            <person name="Zaccaron A."/>
            <person name="Stergiopoulos I."/>
        </authorList>
    </citation>
    <scope>NUCLEOTIDE SEQUENCE</scope>
    <source>
        <strain evidence="1">Race5_Kim</strain>
    </source>
</reference>
<dbReference type="Gene3D" id="3.10.450.50">
    <property type="match status" value="1"/>
</dbReference>
<protein>
    <submittedName>
        <fullName evidence="1">Uncharacterized protein</fullName>
    </submittedName>
</protein>